<dbReference type="InterPro" id="IPR003329">
    <property type="entry name" value="Cytidylyl_trans"/>
</dbReference>
<dbReference type="PANTHER" id="PTHR42866">
    <property type="entry name" value="3-DEOXY-MANNO-OCTULOSONATE CYTIDYLYLTRANSFERASE"/>
    <property type="match status" value="1"/>
</dbReference>
<dbReference type="Pfam" id="PF02348">
    <property type="entry name" value="CTP_transf_3"/>
    <property type="match status" value="1"/>
</dbReference>
<dbReference type="NCBIfam" id="TIGR00466">
    <property type="entry name" value="kdsB"/>
    <property type="match status" value="1"/>
</dbReference>
<dbReference type="InterPro" id="IPR004528">
    <property type="entry name" value="KdsB"/>
</dbReference>
<comment type="caution">
    <text evidence="5">The sequence shown here is derived from an EMBL/GenBank/DDBJ whole genome shotgun (WGS) entry which is preliminary data.</text>
</comment>
<dbReference type="UniPathway" id="UPA00358">
    <property type="reaction ID" value="UER00476"/>
</dbReference>
<dbReference type="CDD" id="cd02517">
    <property type="entry name" value="CMP-KDO-Synthetase"/>
    <property type="match status" value="1"/>
</dbReference>
<keyword evidence="1 4" id="KW-0808">Transferase</keyword>
<name>A0A538SLY3_UNCEI</name>
<dbReference type="NCBIfam" id="NF003950">
    <property type="entry name" value="PRK05450.1-3"/>
    <property type="match status" value="1"/>
</dbReference>
<protein>
    <recommendedName>
        <fullName evidence="4">3-deoxy-manno-octulosonate cytidylyltransferase</fullName>
        <ecNumber evidence="4">2.7.7.38</ecNumber>
    </recommendedName>
    <alternativeName>
        <fullName evidence="4">CMP-2-keto-3-deoxyoctulosonic acid synthase</fullName>
        <shortName evidence="4">CKS</shortName>
        <shortName evidence="4">CMP-KDO synthase</shortName>
    </alternativeName>
</protein>
<dbReference type="GO" id="GO:0033468">
    <property type="term" value="P:CMP-keto-3-deoxy-D-manno-octulosonic acid biosynthetic process"/>
    <property type="evidence" value="ECO:0007669"/>
    <property type="project" value="UniProtKB-UniRule"/>
</dbReference>
<evidence type="ECO:0000256" key="1">
    <source>
        <dbReference type="ARBA" id="ARBA00022679"/>
    </source>
</evidence>
<dbReference type="PANTHER" id="PTHR42866:SF2">
    <property type="entry name" value="3-DEOXY-MANNO-OCTULOSONATE CYTIDYLYLTRANSFERASE, MITOCHONDRIAL"/>
    <property type="match status" value="1"/>
</dbReference>
<dbReference type="GO" id="GO:0008690">
    <property type="term" value="F:3-deoxy-manno-octulosonate cytidylyltransferase activity"/>
    <property type="evidence" value="ECO:0007669"/>
    <property type="project" value="UniProtKB-UniRule"/>
</dbReference>
<sequence>MAGGDGGAVVLGVIPARFGARRFPGKPLAPLWGKPLLQHVWERAARVRGIDRLLVATDDDRIAEAARGFGAEVVMTSTGCATGTDRVAEVARSRPEAEILVNLQGDEPELDAEATAELVRGMREDPGLLMATLAHREADPRSLAAPDVVKVGVDAAGFALYFSRMHPAPGAMDVEALRHIGAYGFRRRLILEFAGWPPGRLEQAERLEQLRALERGVRIRVFASVQPGTGVDTPEQLAQLERRGPRP</sequence>
<dbReference type="GO" id="GO:0005829">
    <property type="term" value="C:cytosol"/>
    <property type="evidence" value="ECO:0007669"/>
    <property type="project" value="TreeGrafter"/>
</dbReference>
<evidence type="ECO:0000256" key="4">
    <source>
        <dbReference type="HAMAP-Rule" id="MF_00057"/>
    </source>
</evidence>
<comment type="catalytic activity">
    <reaction evidence="4">
        <text>3-deoxy-alpha-D-manno-oct-2-ulosonate + CTP = CMP-3-deoxy-beta-D-manno-octulosonate + diphosphate</text>
        <dbReference type="Rhea" id="RHEA:23448"/>
        <dbReference type="ChEBI" id="CHEBI:33019"/>
        <dbReference type="ChEBI" id="CHEBI:37563"/>
        <dbReference type="ChEBI" id="CHEBI:85986"/>
        <dbReference type="ChEBI" id="CHEBI:85987"/>
        <dbReference type="EC" id="2.7.7.38"/>
    </reaction>
</comment>
<reference evidence="5 6" key="1">
    <citation type="journal article" date="2019" name="Nat. Microbiol.">
        <title>Mediterranean grassland soil C-N compound turnover is dependent on rainfall and depth, and is mediated by genomically divergent microorganisms.</title>
        <authorList>
            <person name="Diamond S."/>
            <person name="Andeer P.F."/>
            <person name="Li Z."/>
            <person name="Crits-Christoph A."/>
            <person name="Burstein D."/>
            <person name="Anantharaman K."/>
            <person name="Lane K.R."/>
            <person name="Thomas B.C."/>
            <person name="Pan C."/>
            <person name="Northen T.R."/>
            <person name="Banfield J.F."/>
        </authorList>
    </citation>
    <scope>NUCLEOTIDE SEQUENCE [LARGE SCALE GENOMIC DNA]</scope>
    <source>
        <strain evidence="5">WS_3</strain>
    </source>
</reference>
<keyword evidence="4" id="KW-0963">Cytoplasm</keyword>
<keyword evidence="2 4" id="KW-0548">Nucleotidyltransferase</keyword>
<keyword evidence="3 4" id="KW-0448">Lipopolysaccharide biosynthesis</keyword>
<dbReference type="AlphaFoldDB" id="A0A538SLY3"/>
<organism evidence="5 6">
    <name type="scientific">Eiseniibacteriota bacterium</name>
    <dbReference type="NCBI Taxonomy" id="2212470"/>
    <lineage>
        <taxon>Bacteria</taxon>
        <taxon>Candidatus Eiseniibacteriota</taxon>
    </lineage>
</organism>
<comment type="pathway">
    <text evidence="4">Nucleotide-sugar biosynthesis; CMP-3-deoxy-D-manno-octulosonate biosynthesis; CMP-3-deoxy-D-manno-octulosonate from 3-deoxy-D-manno-octulosonate and CTP: step 1/1.</text>
</comment>
<comment type="similarity">
    <text evidence="4">Belongs to the KdsB family.</text>
</comment>
<evidence type="ECO:0000256" key="2">
    <source>
        <dbReference type="ARBA" id="ARBA00022695"/>
    </source>
</evidence>
<dbReference type="InterPro" id="IPR029044">
    <property type="entry name" value="Nucleotide-diphossugar_trans"/>
</dbReference>
<evidence type="ECO:0000256" key="3">
    <source>
        <dbReference type="ARBA" id="ARBA00022985"/>
    </source>
</evidence>
<dbReference type="GO" id="GO:0009103">
    <property type="term" value="P:lipopolysaccharide biosynthetic process"/>
    <property type="evidence" value="ECO:0007669"/>
    <property type="project" value="UniProtKB-UniRule"/>
</dbReference>
<comment type="function">
    <text evidence="4">Activates KDO (a required 8-carbon sugar) for incorporation into bacterial lipopolysaccharide in Gram-negative bacteria.</text>
</comment>
<evidence type="ECO:0000313" key="6">
    <source>
        <dbReference type="Proteomes" id="UP000320184"/>
    </source>
</evidence>
<dbReference type="EMBL" id="VBOT01000035">
    <property type="protein sequence ID" value="TMQ52372.1"/>
    <property type="molecule type" value="Genomic_DNA"/>
</dbReference>
<dbReference type="SUPFAM" id="SSF53448">
    <property type="entry name" value="Nucleotide-diphospho-sugar transferases"/>
    <property type="match status" value="1"/>
</dbReference>
<gene>
    <name evidence="4 5" type="primary">kdsB</name>
    <name evidence="5" type="ORF">E6K73_03030</name>
</gene>
<evidence type="ECO:0000313" key="5">
    <source>
        <dbReference type="EMBL" id="TMQ52372.1"/>
    </source>
</evidence>
<dbReference type="Gene3D" id="3.90.550.10">
    <property type="entry name" value="Spore Coat Polysaccharide Biosynthesis Protein SpsA, Chain A"/>
    <property type="match status" value="1"/>
</dbReference>
<comment type="subcellular location">
    <subcellularLocation>
        <location evidence="4">Cytoplasm</location>
    </subcellularLocation>
</comment>
<dbReference type="HAMAP" id="MF_00057">
    <property type="entry name" value="KdsB"/>
    <property type="match status" value="1"/>
</dbReference>
<dbReference type="EC" id="2.7.7.38" evidence="4"/>
<accession>A0A538SLY3</accession>
<dbReference type="NCBIfam" id="NF003952">
    <property type="entry name" value="PRK05450.1-5"/>
    <property type="match status" value="1"/>
</dbReference>
<dbReference type="Proteomes" id="UP000320184">
    <property type="component" value="Unassembled WGS sequence"/>
</dbReference>
<proteinExistence type="inferred from homology"/>